<reference evidence="2 3" key="1">
    <citation type="submission" date="2019-03" db="EMBL/GenBank/DDBJ databases">
        <title>Bradyrhizobium strains diversity isolated from Chamaecrista fasciculata.</title>
        <authorList>
            <person name="Urquiaga M.C.O."/>
            <person name="Hungria M."/>
            <person name="Delamuta J.R.M."/>
        </authorList>
    </citation>
    <scope>NUCLEOTIDE SEQUENCE [LARGE SCALE GENOMIC DNA]</scope>
    <source>
        <strain evidence="2 3">CNPSo 3424</strain>
    </source>
</reference>
<gene>
    <name evidence="2" type="ORF">E4K66_10410</name>
</gene>
<dbReference type="EMBL" id="SPQU01000004">
    <property type="protein sequence ID" value="TFV40009.1"/>
    <property type="molecule type" value="Genomic_DNA"/>
</dbReference>
<evidence type="ECO:0000256" key="1">
    <source>
        <dbReference type="SAM" id="MobiDB-lite"/>
    </source>
</evidence>
<dbReference type="OrthoDB" id="8255893at2"/>
<dbReference type="AlphaFoldDB" id="A0A4Y9LAL6"/>
<sequence>MSKLRGKIYQPVMPGLVPGIHVLSSGSEQDVDGRDKPGHDGFVQRECAAISPAPAGGRRFHRRSRPLPCPRGGRCCAGQRRRAAP</sequence>
<proteinExistence type="predicted"/>
<comment type="caution">
    <text evidence="2">The sequence shown here is derived from an EMBL/GenBank/DDBJ whole genome shotgun (WGS) entry which is preliminary data.</text>
</comment>
<protein>
    <submittedName>
        <fullName evidence="2">Uncharacterized protein</fullName>
    </submittedName>
</protein>
<organism evidence="2 3">
    <name type="scientific">Bradyrhizobium frederickii</name>
    <dbReference type="NCBI Taxonomy" id="2560054"/>
    <lineage>
        <taxon>Bacteria</taxon>
        <taxon>Pseudomonadati</taxon>
        <taxon>Pseudomonadota</taxon>
        <taxon>Alphaproteobacteria</taxon>
        <taxon>Hyphomicrobiales</taxon>
        <taxon>Nitrobacteraceae</taxon>
        <taxon>Bradyrhizobium</taxon>
    </lineage>
</organism>
<name>A0A4Y9LAL6_9BRAD</name>
<feature type="region of interest" description="Disordered" evidence="1">
    <location>
        <begin position="53"/>
        <end position="85"/>
    </location>
</feature>
<evidence type="ECO:0000313" key="3">
    <source>
        <dbReference type="Proteomes" id="UP000298225"/>
    </source>
</evidence>
<dbReference type="Proteomes" id="UP000298225">
    <property type="component" value="Unassembled WGS sequence"/>
</dbReference>
<keyword evidence="3" id="KW-1185">Reference proteome</keyword>
<evidence type="ECO:0000313" key="2">
    <source>
        <dbReference type="EMBL" id="TFV40009.1"/>
    </source>
</evidence>
<accession>A0A4Y9LAL6</accession>